<dbReference type="EMBL" id="JAAIJR010000039">
    <property type="protein sequence ID" value="NEX20911.1"/>
    <property type="molecule type" value="Genomic_DNA"/>
</dbReference>
<proteinExistence type="predicted"/>
<evidence type="ECO:0000256" key="1">
    <source>
        <dbReference type="SAM" id="Phobius"/>
    </source>
</evidence>
<feature type="transmembrane region" description="Helical" evidence="1">
    <location>
        <begin position="133"/>
        <end position="152"/>
    </location>
</feature>
<keyword evidence="1" id="KW-0472">Membrane</keyword>
<sequence length="161" mass="17873">MEWYPFFKSLHILGIILMAGNVTVTALWKVFADRTSKTQIMAFAQWLVTVTDFSFTLSGGFLLVVGGYGAAFVGQLPLFGTPWLVLGQLMLAVAGAVWLGILVPLQVKQARLAQEFAVIGEVPPEYRKYSRIWLVWGLLSTVPLLAALYWMVAKPMTYGWG</sequence>
<reference evidence="3" key="1">
    <citation type="journal article" date="2020" name="Microbiol. Resour. Announc.">
        <title>Draft Genome Sequences of Thiorhodococcus mannitoliphagus and Thiorhodococcus minor, Purple Sulfur Photosynthetic Bacteria in the Gammaproteobacterial Family Chromatiaceae.</title>
        <authorList>
            <person name="Aviles F.A."/>
            <person name="Meyer T.E."/>
            <person name="Kyndt J.A."/>
        </authorList>
    </citation>
    <scope>NUCLEOTIDE SEQUENCE [LARGE SCALE GENOMIC DNA]</scope>
    <source>
        <strain evidence="3">DSM 18266</strain>
    </source>
</reference>
<dbReference type="Pfam" id="PF10027">
    <property type="entry name" value="DUF2269"/>
    <property type="match status" value="1"/>
</dbReference>
<comment type="caution">
    <text evidence="2">The sequence shown here is derived from an EMBL/GenBank/DDBJ whole genome shotgun (WGS) entry which is preliminary data.</text>
</comment>
<dbReference type="Proteomes" id="UP000471640">
    <property type="component" value="Unassembled WGS sequence"/>
</dbReference>
<feature type="transmembrane region" description="Helical" evidence="1">
    <location>
        <begin position="43"/>
        <end position="71"/>
    </location>
</feature>
<gene>
    <name evidence="2" type="ORF">G3480_11400</name>
</gene>
<protein>
    <submittedName>
        <fullName evidence="2">DUF2269 family protein</fullName>
    </submittedName>
</protein>
<dbReference type="RefSeq" id="WP_164654018.1">
    <property type="nucleotide sequence ID" value="NZ_JAAIJR010000039.1"/>
</dbReference>
<reference evidence="2 3" key="2">
    <citation type="submission" date="2020-02" db="EMBL/GenBank/DDBJ databases">
        <title>Genome sequences of Thiorhodococcus mannitoliphagus and Thiorhodococcus minor, purple sulfur photosynthetic bacteria in the gammaproteobacterial family, Chromatiaceae.</title>
        <authorList>
            <person name="Aviles F.A."/>
            <person name="Meyer T.E."/>
            <person name="Kyndt J.A."/>
        </authorList>
    </citation>
    <scope>NUCLEOTIDE SEQUENCE [LARGE SCALE GENOMIC DNA]</scope>
    <source>
        <strain evidence="2 3">DSM 18266</strain>
    </source>
</reference>
<evidence type="ECO:0000313" key="2">
    <source>
        <dbReference type="EMBL" id="NEX20911.1"/>
    </source>
</evidence>
<keyword evidence="1" id="KW-0812">Transmembrane</keyword>
<accession>A0A6P1DVA9</accession>
<keyword evidence="3" id="KW-1185">Reference proteome</keyword>
<evidence type="ECO:0000313" key="3">
    <source>
        <dbReference type="Proteomes" id="UP000471640"/>
    </source>
</evidence>
<feature type="transmembrane region" description="Helical" evidence="1">
    <location>
        <begin position="83"/>
        <end position="105"/>
    </location>
</feature>
<feature type="transmembrane region" description="Helical" evidence="1">
    <location>
        <begin position="12"/>
        <end position="31"/>
    </location>
</feature>
<dbReference type="InterPro" id="IPR018729">
    <property type="entry name" value="DUF2269_transmembrane"/>
</dbReference>
<organism evidence="2 3">
    <name type="scientific">Thiorhodococcus mannitoliphagus</name>
    <dbReference type="NCBI Taxonomy" id="329406"/>
    <lineage>
        <taxon>Bacteria</taxon>
        <taxon>Pseudomonadati</taxon>
        <taxon>Pseudomonadota</taxon>
        <taxon>Gammaproteobacteria</taxon>
        <taxon>Chromatiales</taxon>
        <taxon>Chromatiaceae</taxon>
        <taxon>Thiorhodococcus</taxon>
    </lineage>
</organism>
<name>A0A6P1DVA9_9GAMM</name>
<dbReference type="AlphaFoldDB" id="A0A6P1DVA9"/>
<keyword evidence="1" id="KW-1133">Transmembrane helix</keyword>